<dbReference type="InParanoid" id="A0A5N4A008"/>
<gene>
    <name evidence="2" type="ORF">PPYR_14940</name>
    <name evidence="1" type="ORF">PPYR_15202</name>
</gene>
<evidence type="ECO:0000313" key="3">
    <source>
        <dbReference type="Proteomes" id="UP000327044"/>
    </source>
</evidence>
<reference evidence="2 3" key="1">
    <citation type="journal article" date="2018" name="Elife">
        <title>Firefly genomes illuminate parallel origins of bioluminescence in beetles.</title>
        <authorList>
            <person name="Fallon T.R."/>
            <person name="Lower S.E."/>
            <person name="Chang C.H."/>
            <person name="Bessho-Uehara M."/>
            <person name="Martin G.J."/>
            <person name="Bewick A.J."/>
            <person name="Behringer M."/>
            <person name="Debat H.J."/>
            <person name="Wong I."/>
            <person name="Day J.C."/>
            <person name="Suvorov A."/>
            <person name="Silva C.J."/>
            <person name="Stanger-Hall K.F."/>
            <person name="Hall D.W."/>
            <person name="Schmitz R.J."/>
            <person name="Nelson D.R."/>
            <person name="Lewis S.M."/>
            <person name="Shigenobu S."/>
            <person name="Bybee S.M."/>
            <person name="Larracuente A.M."/>
            <person name="Oba Y."/>
            <person name="Weng J.K."/>
        </authorList>
    </citation>
    <scope>NUCLEOTIDE SEQUENCE [LARGE SCALE GENOMIC DNA]</scope>
    <source>
        <strain evidence="2">1611_PpyrPB1</strain>
        <tissue evidence="2">Whole body</tissue>
    </source>
</reference>
<evidence type="ECO:0000313" key="2">
    <source>
        <dbReference type="EMBL" id="KAB0790626.1"/>
    </source>
</evidence>
<sequence length="182" mass="21346">VAVYKKLRTLLQETDKNAFSAMISNFLNNLLEDPDTTNFGQYFHKYYAKNVDSWAYCYRIHSGINTNMHIENMHRSIKYIYLNGKVNKRLDQAIYILMKFVRDKLFNRLIILNKGKISTKLKDIRARHKTSNALNVDVVVVNETGWMVPSSSTQDLYQVEKRQKHCNCKLICSYFISIRAHA</sequence>
<proteinExistence type="predicted"/>
<protein>
    <submittedName>
        <fullName evidence="2">Uncharacterized protein</fullName>
    </submittedName>
</protein>
<organism evidence="2 3">
    <name type="scientific">Photinus pyralis</name>
    <name type="common">Common eastern firefly</name>
    <name type="synonym">Lampyris pyralis</name>
    <dbReference type="NCBI Taxonomy" id="7054"/>
    <lineage>
        <taxon>Eukaryota</taxon>
        <taxon>Metazoa</taxon>
        <taxon>Ecdysozoa</taxon>
        <taxon>Arthropoda</taxon>
        <taxon>Hexapoda</taxon>
        <taxon>Insecta</taxon>
        <taxon>Pterygota</taxon>
        <taxon>Neoptera</taxon>
        <taxon>Endopterygota</taxon>
        <taxon>Coleoptera</taxon>
        <taxon>Polyphaga</taxon>
        <taxon>Elateriformia</taxon>
        <taxon>Elateroidea</taxon>
        <taxon>Lampyridae</taxon>
        <taxon>Lampyrinae</taxon>
        <taxon>Photinus</taxon>
    </lineage>
</organism>
<name>A0A5N4A008_PHOPY</name>
<dbReference type="Proteomes" id="UP000327044">
    <property type="component" value="Unassembled WGS sequence"/>
</dbReference>
<comment type="caution">
    <text evidence="2">The sequence shown here is derived from an EMBL/GenBank/DDBJ whole genome shotgun (WGS) entry which is preliminary data.</text>
</comment>
<evidence type="ECO:0000313" key="1">
    <source>
        <dbReference type="EMBL" id="KAB0790429.1"/>
    </source>
</evidence>
<feature type="non-terminal residue" evidence="2">
    <location>
        <position position="1"/>
    </location>
</feature>
<dbReference type="EMBL" id="VVIM01001004">
    <property type="protein sequence ID" value="KAB0790626.1"/>
    <property type="molecule type" value="Genomic_DNA"/>
</dbReference>
<reference evidence="2" key="2">
    <citation type="submission" date="2019-08" db="EMBL/GenBank/DDBJ databases">
        <authorList>
            <consortium name="Photinus pyralis genome working group"/>
            <person name="Fallon T.R."/>
            <person name="Sander Lower S.E."/>
            <person name="Weng J.-K."/>
        </authorList>
    </citation>
    <scope>NUCLEOTIDE SEQUENCE</scope>
    <source>
        <strain evidence="2">1611_PpyrPB1</strain>
        <tissue evidence="2">Whole body</tissue>
    </source>
</reference>
<dbReference type="EMBL" id="VVIM01001307">
    <property type="protein sequence ID" value="KAB0790429.1"/>
    <property type="molecule type" value="Genomic_DNA"/>
</dbReference>
<keyword evidence="3" id="KW-1185">Reference proteome</keyword>
<accession>A0A5N4A008</accession>
<dbReference type="AlphaFoldDB" id="A0A5N4A008"/>